<evidence type="ECO:0000256" key="2">
    <source>
        <dbReference type="ARBA" id="ARBA00009233"/>
    </source>
</evidence>
<proteinExistence type="inferred from homology"/>
<dbReference type="Gene3D" id="3.40.50.720">
    <property type="entry name" value="NAD(P)-binding Rossmann-like Domain"/>
    <property type="match status" value="1"/>
</dbReference>
<keyword evidence="13" id="KW-1185">Reference proteome</keyword>
<dbReference type="Pfam" id="PF13561">
    <property type="entry name" value="adh_short_C2"/>
    <property type="match status" value="1"/>
</dbReference>
<reference evidence="12 13" key="1">
    <citation type="submission" date="2018-12" db="EMBL/GenBank/DDBJ databases">
        <authorList>
            <person name="Li K."/>
        </authorList>
    </citation>
    <scope>NUCLEOTIDE SEQUENCE [LARGE SCALE GENOMIC DNA]</scope>
    <source>
        <strain evidence="13">CR22</strain>
    </source>
</reference>
<evidence type="ECO:0000256" key="11">
    <source>
        <dbReference type="SAM" id="MobiDB-lite"/>
    </source>
</evidence>
<evidence type="ECO:0000256" key="10">
    <source>
        <dbReference type="PIRSR" id="PIRSR000094-3"/>
    </source>
</evidence>
<accession>A0A3S9IDG2</accession>
<evidence type="ECO:0000256" key="9">
    <source>
        <dbReference type="PIRSR" id="PIRSR000094-2"/>
    </source>
</evidence>
<keyword evidence="8 10" id="KW-0520">NAD</keyword>
<gene>
    <name evidence="12" type="primary">fabI</name>
    <name evidence="12" type="ORF">EJC51_43830</name>
</gene>
<dbReference type="InterPro" id="IPR014358">
    <property type="entry name" value="Enoyl-ACP_Rdtase_NADH"/>
</dbReference>
<comment type="pathway">
    <text evidence="1">Lipid metabolism.</text>
</comment>
<evidence type="ECO:0000313" key="12">
    <source>
        <dbReference type="EMBL" id="AZP22407.1"/>
    </source>
</evidence>
<dbReference type="Proteomes" id="UP000280197">
    <property type="component" value="Chromosome"/>
</dbReference>
<feature type="binding site" evidence="10">
    <location>
        <position position="116"/>
    </location>
    <ligand>
        <name>NAD(+)</name>
        <dbReference type="ChEBI" id="CHEBI:57540"/>
    </ligand>
</feature>
<evidence type="ECO:0000313" key="13">
    <source>
        <dbReference type="Proteomes" id="UP000280197"/>
    </source>
</evidence>
<organism evidence="12 13">
    <name type="scientific">Streptomyces aquilus</name>
    <dbReference type="NCBI Taxonomy" id="2548456"/>
    <lineage>
        <taxon>Bacteria</taxon>
        <taxon>Bacillati</taxon>
        <taxon>Actinomycetota</taxon>
        <taxon>Actinomycetes</taxon>
        <taxon>Kitasatosporales</taxon>
        <taxon>Streptomycetaceae</taxon>
        <taxon>Streptomyces</taxon>
    </lineage>
</organism>
<evidence type="ECO:0000256" key="6">
    <source>
        <dbReference type="ARBA" id="ARBA00023098"/>
    </source>
</evidence>
<evidence type="ECO:0000256" key="1">
    <source>
        <dbReference type="ARBA" id="ARBA00005189"/>
    </source>
</evidence>
<feature type="region of interest" description="Disordered" evidence="11">
    <location>
        <begin position="1"/>
        <end position="23"/>
    </location>
</feature>
<dbReference type="NCBIfam" id="NF005908">
    <property type="entry name" value="PRK07889.1"/>
    <property type="match status" value="1"/>
</dbReference>
<keyword evidence="4" id="KW-0276">Fatty acid metabolism</keyword>
<dbReference type="GO" id="GO:0004318">
    <property type="term" value="F:enoyl-[acyl-carrier-protein] reductase (NADH) activity"/>
    <property type="evidence" value="ECO:0007669"/>
    <property type="project" value="UniProtKB-EC"/>
</dbReference>
<dbReference type="PANTHER" id="PTHR43159">
    <property type="entry name" value="ENOYL-[ACYL-CARRIER-PROTEIN] REDUCTASE"/>
    <property type="match status" value="1"/>
</dbReference>
<dbReference type="InterPro" id="IPR036291">
    <property type="entry name" value="NAD(P)-bd_dom_sf"/>
</dbReference>
<evidence type="ECO:0000256" key="3">
    <source>
        <dbReference type="ARBA" id="ARBA00022516"/>
    </source>
</evidence>
<dbReference type="EC" id="1.3.1.9" evidence="8"/>
<sequence length="279" mass="29397">MSTAAPDTRAEDGADPSTGAARPTGGLLAGKRLLVTGVLSDTSIAFHVARIAQQEGARVVLTSFGRALPITEAMAERLPMPAPVLRLDVTERGDLDTLRDAVAGHLGGLDGVVHSIAFAPRSALGGAFLDTSWPDAATALEVSAYSLKALVTACLPLMEEGSSVVGLDFDAALAWPGYDWMGVSKAALESVTRYLALYLGERRIRVNLVAAGMVRTLAARSIPGVDRMEQIWRTRPPLAWDVHDPEPTAKACAVLLSDWLPATTGEILHVDGGLHAVMT</sequence>
<dbReference type="GO" id="GO:0006633">
    <property type="term" value="P:fatty acid biosynthetic process"/>
    <property type="evidence" value="ECO:0007669"/>
    <property type="project" value="UniProtKB-KW"/>
</dbReference>
<dbReference type="InterPro" id="IPR002347">
    <property type="entry name" value="SDR_fam"/>
</dbReference>
<dbReference type="RefSeq" id="WP_126276209.1">
    <property type="nucleotide sequence ID" value="NZ_CP034463.1"/>
</dbReference>
<keyword evidence="5 8" id="KW-0560">Oxidoreductase</keyword>
<feature type="binding site" evidence="10">
    <location>
        <position position="37"/>
    </location>
    <ligand>
        <name>NAD(+)</name>
        <dbReference type="ChEBI" id="CHEBI:57540"/>
    </ligand>
</feature>
<protein>
    <recommendedName>
        <fullName evidence="8">Enoyl-[acyl-carrier-protein] reductase [NADH]</fullName>
        <ecNumber evidence="8">1.3.1.9</ecNumber>
    </recommendedName>
</protein>
<feature type="binding site" evidence="10">
    <location>
        <begin position="43"/>
        <end position="44"/>
    </location>
    <ligand>
        <name>NAD(+)</name>
        <dbReference type="ChEBI" id="CHEBI:57540"/>
    </ligand>
</feature>
<feature type="binding site" evidence="10">
    <location>
        <begin position="214"/>
        <end position="218"/>
    </location>
    <ligand>
        <name>NAD(+)</name>
        <dbReference type="ChEBI" id="CHEBI:57540"/>
    </ligand>
</feature>
<dbReference type="PANTHER" id="PTHR43159:SF2">
    <property type="entry name" value="ENOYL-[ACYL-CARRIER-PROTEIN] REDUCTASE [NADH], CHLOROPLASTIC"/>
    <property type="match status" value="1"/>
</dbReference>
<evidence type="ECO:0000256" key="4">
    <source>
        <dbReference type="ARBA" id="ARBA00022832"/>
    </source>
</evidence>
<feature type="binding site" evidence="10">
    <location>
        <position position="185"/>
    </location>
    <ligand>
        <name>NAD(+)</name>
        <dbReference type="ChEBI" id="CHEBI:57540"/>
    </ligand>
</feature>
<evidence type="ECO:0000256" key="8">
    <source>
        <dbReference type="PIRNR" id="PIRNR000094"/>
    </source>
</evidence>
<name>A0A3S9IDG2_9ACTN</name>
<dbReference type="EMBL" id="CP034463">
    <property type="protein sequence ID" value="AZP22407.1"/>
    <property type="molecule type" value="Genomic_DNA"/>
</dbReference>
<comment type="similarity">
    <text evidence="2 8">Belongs to the short-chain dehydrogenases/reductases (SDR) family. FabI subfamily.</text>
</comment>
<keyword evidence="7 8" id="KW-0275">Fatty acid biosynthesis</keyword>
<keyword evidence="3 8" id="KW-0444">Lipid biosynthesis</keyword>
<comment type="catalytic activity">
    <reaction evidence="8">
        <text>a 2,3-saturated acyl-[ACP] + NAD(+) = a (2E)-enoyl-[ACP] + NADH + H(+)</text>
        <dbReference type="Rhea" id="RHEA:10240"/>
        <dbReference type="Rhea" id="RHEA-COMP:9925"/>
        <dbReference type="Rhea" id="RHEA-COMP:9926"/>
        <dbReference type="ChEBI" id="CHEBI:15378"/>
        <dbReference type="ChEBI" id="CHEBI:57540"/>
        <dbReference type="ChEBI" id="CHEBI:57945"/>
        <dbReference type="ChEBI" id="CHEBI:78784"/>
        <dbReference type="ChEBI" id="CHEBI:78785"/>
        <dbReference type="EC" id="1.3.1.9"/>
    </reaction>
</comment>
<dbReference type="SUPFAM" id="SSF51735">
    <property type="entry name" value="NAD(P)-binding Rossmann-fold domains"/>
    <property type="match status" value="1"/>
</dbReference>
<dbReference type="PIRSF" id="PIRSF000094">
    <property type="entry name" value="Enoyl-ACP_rdct"/>
    <property type="match status" value="1"/>
</dbReference>
<evidence type="ECO:0000256" key="7">
    <source>
        <dbReference type="ARBA" id="ARBA00023160"/>
    </source>
</evidence>
<feature type="binding site" evidence="10">
    <location>
        <begin position="88"/>
        <end position="89"/>
    </location>
    <ligand>
        <name>NAD(+)</name>
        <dbReference type="ChEBI" id="CHEBI:57540"/>
    </ligand>
</feature>
<dbReference type="UniPathway" id="UPA00915"/>
<keyword evidence="6" id="KW-0443">Lipid metabolism</keyword>
<evidence type="ECO:0000256" key="5">
    <source>
        <dbReference type="ARBA" id="ARBA00023002"/>
    </source>
</evidence>
<feature type="binding site" evidence="9">
    <location>
        <position position="119"/>
    </location>
    <ligand>
        <name>substrate</name>
    </ligand>
</feature>
<dbReference type="AlphaFoldDB" id="A0A3S9IDG2"/>
<dbReference type="KEGG" id="saqu:EJC51_43830"/>